<protein>
    <submittedName>
        <fullName evidence="1">Uncharacterized protein</fullName>
    </submittedName>
</protein>
<proteinExistence type="predicted"/>
<dbReference type="EMBL" id="MN448274">
    <property type="protein sequence ID" value="QFG73962.1"/>
    <property type="molecule type" value="Genomic_DNA"/>
</dbReference>
<accession>A0A5J6VIQ9</accession>
<sequence>MELKIYINREIPWAPRISKTKQAINTYSESVYPKHQLLIKSDVINKFFNNHNHENNHSPEKYLIKKDGKYVEFNYVMRYLIFTNLQYTCKRMAWLFTHDKNPDTPITHMESATGKKVKGKFIKVSHVDDVKSLDDKLLYSPHTFDLVYYMPWSHNKHNHIAGIPGIINQLYISFQALKTNKSTFIWIIYDLSIWILELTSIISHYSSAYFQILPFNKAFCLVATNPKPKLLTVLKKLKHFTPRDKNQHMLESISPNVVMALHAFKTTTDLLQKKYNESTSLSIVLKTLLHNNTITKNPYIIKEYFKPINKYIRGDIHLLYPKTYGEFLKNSISSWYPQNCYICDDYKSNTGLKSKSTKTILIVDPEYSGLFFYWLSVFNKAVVICMLCKATKASYKVMFDKFSYEVDFKVLFDSNAFFVVKANIL</sequence>
<evidence type="ECO:0000313" key="1">
    <source>
        <dbReference type="EMBL" id="QFG73962.1"/>
    </source>
</evidence>
<reference evidence="1" key="1">
    <citation type="journal article" date="2019" name="Philos. Trans. R. Soc. Lond., B, Biol. Sci.">
        <title>Targeted metagenomic recovery of four divergent viruses reveals shared and distinctive characteristics of giant viruses of marine eukaryotes.</title>
        <authorList>
            <person name="Needham D.M."/>
            <person name="Poirier C."/>
            <person name="Hehenberger E."/>
            <person name="Jimenez V."/>
            <person name="Swalwell J.E."/>
            <person name="Santoro A.E."/>
            <person name="Worden A.Z."/>
        </authorList>
    </citation>
    <scope>NUCLEOTIDE SEQUENCE</scope>
    <source>
        <strain evidence="1">OPacV-662</strain>
    </source>
</reference>
<name>A0A5J6VIQ9_9VIRU</name>
<organism evidence="1">
    <name type="scientific">Megaviridae environmental sample</name>
    <dbReference type="NCBI Taxonomy" id="1737588"/>
    <lineage>
        <taxon>Viruses</taxon>
        <taxon>Varidnaviria</taxon>
        <taxon>Bamfordvirae</taxon>
        <taxon>Nucleocytoviricota</taxon>
        <taxon>Megaviricetes</taxon>
        <taxon>Imitervirales</taxon>
        <taxon>Mimiviridae</taxon>
        <taxon>environmental samples</taxon>
    </lineage>
</organism>